<sequence length="260" mass="29426">MFGRRLARVLHVRDGRLELLSRRGKDPVESIDLGPIPADALATALARVPDLLTFPTEAAVEIDCRVEEVEEVEGKDRVADLVQLTGDDLYPVKGKELYDYDDDWDNEEWDEEDWDEEDWDDYNAGRKHAWSRYGGACTRYDGLTAVRIHINGVLHLVAEVDGRWTLIPMDIYPGDGPPIPRVCEYFDHDSCGCDNGFWPSNSHWWTGSGNVRGDLHIAWATGVEDGDVLVARCSVEEFERRVAAWDYLGCPGECVIEIEE</sequence>
<evidence type="ECO:0000313" key="2">
    <source>
        <dbReference type="Proteomes" id="UP000198282"/>
    </source>
</evidence>
<reference evidence="1 2" key="1">
    <citation type="submission" date="2017-06" db="EMBL/GenBank/DDBJ databases">
        <authorList>
            <person name="Kim H.J."/>
            <person name="Triplett B.A."/>
        </authorList>
    </citation>
    <scope>NUCLEOTIDE SEQUENCE [LARGE SCALE GENOMIC DNA]</scope>
    <source>
        <strain evidence="1 2">CGMCC 4.2132</strain>
    </source>
</reference>
<organism evidence="1 2">
    <name type="scientific">Streptosporangium subroseum</name>
    <dbReference type="NCBI Taxonomy" id="106412"/>
    <lineage>
        <taxon>Bacteria</taxon>
        <taxon>Bacillati</taxon>
        <taxon>Actinomycetota</taxon>
        <taxon>Actinomycetes</taxon>
        <taxon>Streptosporangiales</taxon>
        <taxon>Streptosporangiaceae</taxon>
        <taxon>Streptosporangium</taxon>
    </lineage>
</organism>
<protein>
    <submittedName>
        <fullName evidence="1">Uncharacterized protein</fullName>
    </submittedName>
</protein>
<name>A0A239NRN2_9ACTN</name>
<dbReference type="AlphaFoldDB" id="A0A239NRN2"/>
<keyword evidence="2" id="KW-1185">Reference proteome</keyword>
<accession>A0A239NRN2</accession>
<proteinExistence type="predicted"/>
<dbReference type="Proteomes" id="UP000198282">
    <property type="component" value="Unassembled WGS sequence"/>
</dbReference>
<gene>
    <name evidence="1" type="ORF">SAMN05216276_106710</name>
</gene>
<dbReference type="EMBL" id="FZOD01000067">
    <property type="protein sequence ID" value="SNT57547.1"/>
    <property type="molecule type" value="Genomic_DNA"/>
</dbReference>
<dbReference type="OrthoDB" id="9962773at2"/>
<dbReference type="RefSeq" id="WP_089212470.1">
    <property type="nucleotide sequence ID" value="NZ_FZOD01000067.1"/>
</dbReference>
<evidence type="ECO:0000313" key="1">
    <source>
        <dbReference type="EMBL" id="SNT57547.1"/>
    </source>
</evidence>